<protein>
    <recommendedName>
        <fullName evidence="2">SigF-like NTF2-like domain-containing protein</fullName>
    </recommendedName>
</protein>
<reference evidence="3" key="2">
    <citation type="submission" date="2021-10" db="EMBL/GenBank/DDBJ databases">
        <title>Phylogenomics reveals ancestral predisposition of the termite-cultivated fungus Termitomyces towards a domesticated lifestyle.</title>
        <authorList>
            <person name="Auxier B."/>
            <person name="Grum-Grzhimaylo A."/>
            <person name="Cardenas M.E."/>
            <person name="Lodge J.D."/>
            <person name="Laessoe T."/>
            <person name="Pedersen O."/>
            <person name="Smith M.E."/>
            <person name="Kuyper T.W."/>
            <person name="Franco-Molano E.A."/>
            <person name="Baroni T.J."/>
            <person name="Aanen D.K."/>
        </authorList>
    </citation>
    <scope>NUCLEOTIDE SEQUENCE</scope>
    <source>
        <strain evidence="3">AP01</strain>
        <tissue evidence="3">Mycelium</tissue>
    </source>
</reference>
<organism evidence="3 4">
    <name type="scientific">Asterophora parasitica</name>
    <dbReference type="NCBI Taxonomy" id="117018"/>
    <lineage>
        <taxon>Eukaryota</taxon>
        <taxon>Fungi</taxon>
        <taxon>Dikarya</taxon>
        <taxon>Basidiomycota</taxon>
        <taxon>Agaricomycotina</taxon>
        <taxon>Agaricomycetes</taxon>
        <taxon>Agaricomycetidae</taxon>
        <taxon>Agaricales</taxon>
        <taxon>Tricholomatineae</taxon>
        <taxon>Lyophyllaceae</taxon>
        <taxon>Asterophora</taxon>
    </lineage>
</organism>
<comment type="caution">
    <text evidence="3">The sequence shown here is derived from an EMBL/GenBank/DDBJ whole genome shotgun (WGS) entry which is preliminary data.</text>
</comment>
<dbReference type="PANTHER" id="PTHR35393:SF1">
    <property type="entry name" value="SNOAL-LIKE DOMAIN-CONTAINING PROTEIN"/>
    <property type="match status" value="1"/>
</dbReference>
<evidence type="ECO:0000259" key="2">
    <source>
        <dbReference type="Pfam" id="PF24840"/>
    </source>
</evidence>
<dbReference type="Pfam" id="PF24840">
    <property type="entry name" value="NTF2_SigF"/>
    <property type="match status" value="2"/>
</dbReference>
<accession>A0A9P7GAR9</accession>
<feature type="domain" description="SigF-like NTF2-like" evidence="2">
    <location>
        <begin position="1"/>
        <end position="60"/>
    </location>
</feature>
<feature type="region of interest" description="Disordered" evidence="1">
    <location>
        <begin position="165"/>
        <end position="207"/>
    </location>
</feature>
<evidence type="ECO:0000256" key="1">
    <source>
        <dbReference type="SAM" id="MobiDB-lite"/>
    </source>
</evidence>
<evidence type="ECO:0000313" key="3">
    <source>
        <dbReference type="EMBL" id="KAG5645303.1"/>
    </source>
</evidence>
<feature type="domain" description="SigF-like NTF2-like" evidence="2">
    <location>
        <begin position="62"/>
        <end position="154"/>
    </location>
</feature>
<gene>
    <name evidence="3" type="ORF">DXG03_006492</name>
</gene>
<name>A0A9P7GAR9_9AGAR</name>
<sequence length="207" mass="23241">MQNPESEIKTVLRRLLTSSSPDAQRDSLFQYFAEDVGYRSPFFKIAPGPLSREDVLGVYHQVYDEHSHVIILETTQLFRVRFSPFNATPAKYLTRFKLKKAGTKYVIASQEDFYHPDDLMNLVLPPLAPLVRFALSIISYGSAFAAKSAQVMGYWRVGASEESHGSEFRMGGHPMKEDASQGGGEFRSTGHGKHPTGREGKRSKKQP</sequence>
<evidence type="ECO:0000313" key="4">
    <source>
        <dbReference type="Proteomes" id="UP000775547"/>
    </source>
</evidence>
<dbReference type="Proteomes" id="UP000775547">
    <property type="component" value="Unassembled WGS sequence"/>
</dbReference>
<keyword evidence="4" id="KW-1185">Reference proteome</keyword>
<proteinExistence type="predicted"/>
<feature type="compositionally biased region" description="Basic residues" evidence="1">
    <location>
        <begin position="190"/>
        <end position="207"/>
    </location>
</feature>
<dbReference type="EMBL" id="JABCKV010000043">
    <property type="protein sequence ID" value="KAG5645303.1"/>
    <property type="molecule type" value="Genomic_DNA"/>
</dbReference>
<dbReference type="InterPro" id="IPR057514">
    <property type="entry name" value="NTF2_SigF"/>
</dbReference>
<dbReference type="AlphaFoldDB" id="A0A9P7GAR9"/>
<dbReference type="PANTHER" id="PTHR35393">
    <property type="entry name" value="CHROMOSOME 1, WHOLE GENOME SHOTGUN SEQUENCE"/>
    <property type="match status" value="1"/>
</dbReference>
<reference evidence="3" key="1">
    <citation type="submission" date="2020-07" db="EMBL/GenBank/DDBJ databases">
        <authorList>
            <person name="Nieuwenhuis M."/>
            <person name="Van De Peppel L.J.J."/>
        </authorList>
    </citation>
    <scope>NUCLEOTIDE SEQUENCE</scope>
    <source>
        <strain evidence="3">AP01</strain>
        <tissue evidence="3">Mycelium</tissue>
    </source>
</reference>
<dbReference type="OrthoDB" id="2344312at2759"/>